<organism evidence="2 3">
    <name type="scientific">Aphanomyces astaci</name>
    <name type="common">Crayfish plague agent</name>
    <dbReference type="NCBI Taxonomy" id="112090"/>
    <lineage>
        <taxon>Eukaryota</taxon>
        <taxon>Sar</taxon>
        <taxon>Stramenopiles</taxon>
        <taxon>Oomycota</taxon>
        <taxon>Saprolegniomycetes</taxon>
        <taxon>Saprolegniales</taxon>
        <taxon>Verrucalvaceae</taxon>
        <taxon>Aphanomyces</taxon>
    </lineage>
</organism>
<feature type="domain" description="Tr-type G" evidence="1">
    <location>
        <begin position="18"/>
        <end position="266"/>
    </location>
</feature>
<accession>A0A6A4ZWQ2</accession>
<dbReference type="PRINTS" id="PR00315">
    <property type="entry name" value="ELONGATNFCT"/>
</dbReference>
<dbReference type="CDD" id="cd01885">
    <property type="entry name" value="EF2"/>
    <property type="match status" value="1"/>
</dbReference>
<dbReference type="AlphaFoldDB" id="A0A6A4ZWQ2"/>
<dbReference type="FunFam" id="3.40.50.300:FF:000746">
    <property type="entry name" value="Ribosome assembly protein 1"/>
    <property type="match status" value="1"/>
</dbReference>
<dbReference type="GO" id="GO:0042256">
    <property type="term" value="P:cytosolic ribosome assembly"/>
    <property type="evidence" value="ECO:0007669"/>
    <property type="project" value="TreeGrafter"/>
</dbReference>
<evidence type="ECO:0000313" key="3">
    <source>
        <dbReference type="Proteomes" id="UP000469452"/>
    </source>
</evidence>
<sequence length="266" mass="29319">MAGRVGPGQLAALQKDTAHIRNICIIAHVDHGKTTLSDSLVSSNGIISDKLAGKVRFLDNTEEEQTRGITMKSSAISLMYEGPLTPSERKAGGLDSTNDDVTVPYLINLVDSPGHVDFSFDVSTAVRLCDGALVLIDVIEGVCAQTHAVLRQAWQEGIRPCLVLNKIDRLIHELQFTPVEAYQHICRIVEQANVIISSMIRSDKLDEEQEIDVSLLDDDDDQTETLERQWMFSPAYGNVLFGSAYDGWAFSIGYVLFYTTTIVNSL</sequence>
<dbReference type="InterPro" id="IPR005225">
    <property type="entry name" value="Small_GTP-bd"/>
</dbReference>
<dbReference type="InterPro" id="IPR027417">
    <property type="entry name" value="P-loop_NTPase"/>
</dbReference>
<dbReference type="Gene3D" id="3.40.50.300">
    <property type="entry name" value="P-loop containing nucleotide triphosphate hydrolases"/>
    <property type="match status" value="1"/>
</dbReference>
<dbReference type="Proteomes" id="UP000469452">
    <property type="component" value="Unassembled WGS sequence"/>
</dbReference>
<dbReference type="Pfam" id="PF00009">
    <property type="entry name" value="GTP_EFTU"/>
    <property type="match status" value="1"/>
</dbReference>
<dbReference type="EMBL" id="VJMI01016621">
    <property type="protein sequence ID" value="KAF0717680.1"/>
    <property type="molecule type" value="Genomic_DNA"/>
</dbReference>
<name>A0A6A4ZWQ2_APHAT</name>
<dbReference type="InterPro" id="IPR000795">
    <property type="entry name" value="T_Tr_GTP-bd_dom"/>
</dbReference>
<dbReference type="PANTHER" id="PTHR42908:SF3">
    <property type="entry name" value="ELONGATION FACTOR-LIKE GTPASE 1"/>
    <property type="match status" value="1"/>
</dbReference>
<dbReference type="GO" id="GO:1990904">
    <property type="term" value="C:ribonucleoprotein complex"/>
    <property type="evidence" value="ECO:0007669"/>
    <property type="project" value="TreeGrafter"/>
</dbReference>
<comment type="caution">
    <text evidence="2">The sequence shown here is derived from an EMBL/GenBank/DDBJ whole genome shotgun (WGS) entry which is preliminary data.</text>
</comment>
<evidence type="ECO:0000313" key="2">
    <source>
        <dbReference type="EMBL" id="KAF0717680.1"/>
    </source>
</evidence>
<dbReference type="GO" id="GO:0003924">
    <property type="term" value="F:GTPase activity"/>
    <property type="evidence" value="ECO:0007669"/>
    <property type="project" value="InterPro"/>
</dbReference>
<protein>
    <recommendedName>
        <fullName evidence="1">Tr-type G domain-containing protein</fullName>
    </recommendedName>
</protein>
<proteinExistence type="predicted"/>
<evidence type="ECO:0000259" key="1">
    <source>
        <dbReference type="PROSITE" id="PS51722"/>
    </source>
</evidence>
<dbReference type="GO" id="GO:0005525">
    <property type="term" value="F:GTP binding"/>
    <property type="evidence" value="ECO:0007669"/>
    <property type="project" value="InterPro"/>
</dbReference>
<dbReference type="PANTHER" id="PTHR42908">
    <property type="entry name" value="TRANSLATION ELONGATION FACTOR-RELATED"/>
    <property type="match status" value="1"/>
</dbReference>
<dbReference type="NCBIfam" id="TIGR00231">
    <property type="entry name" value="small_GTP"/>
    <property type="match status" value="1"/>
</dbReference>
<dbReference type="SUPFAM" id="SSF52540">
    <property type="entry name" value="P-loop containing nucleoside triphosphate hydrolases"/>
    <property type="match status" value="1"/>
</dbReference>
<dbReference type="GO" id="GO:0043022">
    <property type="term" value="F:ribosome binding"/>
    <property type="evidence" value="ECO:0007669"/>
    <property type="project" value="TreeGrafter"/>
</dbReference>
<gene>
    <name evidence="2" type="ORF">AaE_010813</name>
</gene>
<dbReference type="VEuPathDB" id="FungiDB:H257_01649"/>
<dbReference type="PROSITE" id="PS51722">
    <property type="entry name" value="G_TR_2"/>
    <property type="match status" value="1"/>
</dbReference>
<reference evidence="2 3" key="1">
    <citation type="submission" date="2019-06" db="EMBL/GenBank/DDBJ databases">
        <title>Genomics analysis of Aphanomyces spp. identifies a new class of oomycete effector associated with host adaptation.</title>
        <authorList>
            <person name="Gaulin E."/>
        </authorList>
    </citation>
    <scope>NUCLEOTIDE SEQUENCE [LARGE SCALE GENOMIC DNA]</scope>
    <source>
        <strain evidence="2 3">E</strain>
    </source>
</reference>
<dbReference type="GO" id="GO:0005829">
    <property type="term" value="C:cytosol"/>
    <property type="evidence" value="ECO:0007669"/>
    <property type="project" value="TreeGrafter"/>
</dbReference>